<sequence>MTHIESSLEQFGLHKNQVAVYLLLLKLGESSIQEITLKSKVKRTSVYKALDNLILRGLVTYQTKNKHRMYLAENPKKALMAVKEEQQAALKKEQHLTSLLPELSSLYNAIPSKPKVKLFEGVEGLKQIYEETLLIKSGAEILSITPAELLYEMFDEAWITDYLARRVKQKIHMRTIATDSVDAQKHQANNQMELRESRLVSGKKFPFKNEINIFENKVAIISLKEQIGILIESMDAADTQRAFFELAWIGAQAIQN</sequence>
<protein>
    <recommendedName>
        <fullName evidence="1">Transcription regulator TrmB N-terminal domain-containing protein</fullName>
    </recommendedName>
</protein>
<dbReference type="PANTHER" id="PTHR34293">
    <property type="entry name" value="HTH-TYPE TRANSCRIPTIONAL REGULATOR TRMBL2"/>
    <property type="match status" value="1"/>
</dbReference>
<feature type="domain" description="Transcription regulator TrmB N-terminal" evidence="1">
    <location>
        <begin position="8"/>
        <end position="72"/>
    </location>
</feature>
<comment type="caution">
    <text evidence="2">The sequence shown here is derived from an EMBL/GenBank/DDBJ whole genome shotgun (WGS) entry which is preliminary data.</text>
</comment>
<proteinExistence type="predicted"/>
<dbReference type="InterPro" id="IPR036390">
    <property type="entry name" value="WH_DNA-bd_sf"/>
</dbReference>
<gene>
    <name evidence="2" type="ORF">A2318_03155</name>
</gene>
<accession>A0A1F7WA78</accession>
<dbReference type="Pfam" id="PF01978">
    <property type="entry name" value="TrmB"/>
    <property type="match status" value="1"/>
</dbReference>
<evidence type="ECO:0000313" key="2">
    <source>
        <dbReference type="EMBL" id="OGL99710.1"/>
    </source>
</evidence>
<evidence type="ECO:0000313" key="3">
    <source>
        <dbReference type="Proteomes" id="UP000177331"/>
    </source>
</evidence>
<name>A0A1F7WA78_9BACT</name>
<dbReference type="STRING" id="1802421.A2318_03155"/>
<organism evidence="2 3">
    <name type="scientific">Candidatus Uhrbacteria bacterium RIFOXYB2_FULL_45_11</name>
    <dbReference type="NCBI Taxonomy" id="1802421"/>
    <lineage>
        <taxon>Bacteria</taxon>
        <taxon>Candidatus Uhriibacteriota</taxon>
    </lineage>
</organism>
<dbReference type="InterPro" id="IPR002831">
    <property type="entry name" value="Tscrpt_reg_TrmB_N"/>
</dbReference>
<dbReference type="Proteomes" id="UP000177331">
    <property type="component" value="Unassembled WGS sequence"/>
</dbReference>
<dbReference type="SUPFAM" id="SSF46785">
    <property type="entry name" value="Winged helix' DNA-binding domain"/>
    <property type="match status" value="1"/>
</dbReference>
<dbReference type="EMBL" id="MGFD01000004">
    <property type="protein sequence ID" value="OGL99710.1"/>
    <property type="molecule type" value="Genomic_DNA"/>
</dbReference>
<dbReference type="Gene3D" id="1.10.10.10">
    <property type="entry name" value="Winged helix-like DNA-binding domain superfamily/Winged helix DNA-binding domain"/>
    <property type="match status" value="1"/>
</dbReference>
<dbReference type="AlphaFoldDB" id="A0A1F7WA78"/>
<dbReference type="PANTHER" id="PTHR34293:SF1">
    <property type="entry name" value="HTH-TYPE TRANSCRIPTIONAL REGULATOR TRMBL2"/>
    <property type="match status" value="1"/>
</dbReference>
<evidence type="ECO:0000259" key="1">
    <source>
        <dbReference type="Pfam" id="PF01978"/>
    </source>
</evidence>
<dbReference type="InterPro" id="IPR051797">
    <property type="entry name" value="TrmB-like"/>
</dbReference>
<dbReference type="InterPro" id="IPR036388">
    <property type="entry name" value="WH-like_DNA-bd_sf"/>
</dbReference>
<reference evidence="2 3" key="1">
    <citation type="journal article" date="2016" name="Nat. Commun.">
        <title>Thousands of microbial genomes shed light on interconnected biogeochemical processes in an aquifer system.</title>
        <authorList>
            <person name="Anantharaman K."/>
            <person name="Brown C.T."/>
            <person name="Hug L.A."/>
            <person name="Sharon I."/>
            <person name="Castelle C.J."/>
            <person name="Probst A.J."/>
            <person name="Thomas B.C."/>
            <person name="Singh A."/>
            <person name="Wilkins M.J."/>
            <person name="Karaoz U."/>
            <person name="Brodie E.L."/>
            <person name="Williams K.H."/>
            <person name="Hubbard S.S."/>
            <person name="Banfield J.F."/>
        </authorList>
    </citation>
    <scope>NUCLEOTIDE SEQUENCE [LARGE SCALE GENOMIC DNA]</scope>
</reference>